<comment type="caution">
    <text evidence="2">The sequence shown here is derived from an EMBL/GenBank/DDBJ whole genome shotgun (WGS) entry which is preliminary data.</text>
</comment>
<dbReference type="STRING" id="1408163.A0A0F4YL47"/>
<dbReference type="AlphaFoldDB" id="A0A0F4YL47"/>
<feature type="region of interest" description="Disordered" evidence="1">
    <location>
        <begin position="631"/>
        <end position="650"/>
    </location>
</feature>
<feature type="compositionally biased region" description="Polar residues" evidence="1">
    <location>
        <begin position="129"/>
        <end position="148"/>
    </location>
</feature>
<dbReference type="GeneID" id="25319722"/>
<evidence type="ECO:0000313" key="3">
    <source>
        <dbReference type="Proteomes" id="UP000053958"/>
    </source>
</evidence>
<evidence type="ECO:0008006" key="4">
    <source>
        <dbReference type="Google" id="ProtNLM"/>
    </source>
</evidence>
<evidence type="ECO:0000256" key="1">
    <source>
        <dbReference type="SAM" id="MobiDB-lite"/>
    </source>
</evidence>
<evidence type="ECO:0000313" key="2">
    <source>
        <dbReference type="EMBL" id="KKA18591.1"/>
    </source>
</evidence>
<feature type="region of interest" description="Disordered" evidence="1">
    <location>
        <begin position="514"/>
        <end position="551"/>
    </location>
</feature>
<dbReference type="RefSeq" id="XP_013325203.1">
    <property type="nucleotide sequence ID" value="XM_013469749.1"/>
</dbReference>
<name>A0A0F4YL47_RASE3</name>
<feature type="compositionally biased region" description="Polar residues" evidence="1">
    <location>
        <begin position="47"/>
        <end position="58"/>
    </location>
</feature>
<feature type="compositionally biased region" description="Low complexity" evidence="1">
    <location>
        <begin position="31"/>
        <end position="44"/>
    </location>
</feature>
<reference evidence="2 3" key="1">
    <citation type="submission" date="2015-04" db="EMBL/GenBank/DDBJ databases">
        <authorList>
            <person name="Heijne W.H."/>
            <person name="Fedorova N.D."/>
            <person name="Nierman W.C."/>
            <person name="Vollebregt A.W."/>
            <person name="Zhao Z."/>
            <person name="Wu L."/>
            <person name="Kumar M."/>
            <person name="Stam H."/>
            <person name="van den Berg M.A."/>
            <person name="Pel H.J."/>
        </authorList>
    </citation>
    <scope>NUCLEOTIDE SEQUENCE [LARGE SCALE GENOMIC DNA]</scope>
    <source>
        <strain evidence="2 3">CBS 393.64</strain>
    </source>
</reference>
<proteinExistence type="predicted"/>
<sequence length="650" mass="70203">MSLEDSYYMPKTPPGAAGAQVVGSAHSRNTSASSIFSQDSSPDSVVTCMTTPSTSPPNHQHGPALLPKIRTQDVIVEPASAGGPRRHRRVLSNTRNPPGFVPYPVSRPSLQRSVIDTSDCAALVSPISTAPAQGSGTASGLSSPIALTSSTKRRSSGGHSRSSSASSIDEATLSRYGYPTYRQLPKYVSQSQVSPTTPVSPASFTYPTYPQVPSISVPRPIQVPLAVQPSYAVVPSPQYEYLHSYSALPSPVVQVAPSVDSQSCTTLLSYLTSPTQAINLVRNVSIVPTNGLQDYFWWDIRNLRSWSSFSLSTFNDISGLTKLLKTPIPAHLTPQTMVPSSRLSPESENALISLINDIYAPRVNAALAVSQGRDHLRLYPAPDAHTSASRNRGGAHFLANYASDTERTSSGSPRGRVVGIVKSFDRWNTGMRNEPPHRRVEYLRGLAHLQRCMREHSCRYGFIMTEIELVCVRAGCDEGDDVPYFGFLELASPIATKESSATFNVEAVKSAEAVATADSSEPPHSPGSSDDSSSRSASPPTASCPENASEGLNVPMTATLGLYFLLMLSKAVPLPSQPSGHLNVGGPGALTRQRILPEPKDKWIPEPQTAEKRVAKRVRGWVWPQDAWDRREGARPKSAAMRARAKQWHK</sequence>
<organism evidence="2 3">
    <name type="scientific">Rasamsonia emersonii (strain ATCC 16479 / CBS 393.64 / IMI 116815)</name>
    <dbReference type="NCBI Taxonomy" id="1408163"/>
    <lineage>
        <taxon>Eukaryota</taxon>
        <taxon>Fungi</taxon>
        <taxon>Dikarya</taxon>
        <taxon>Ascomycota</taxon>
        <taxon>Pezizomycotina</taxon>
        <taxon>Eurotiomycetes</taxon>
        <taxon>Eurotiomycetidae</taxon>
        <taxon>Eurotiales</taxon>
        <taxon>Trichocomaceae</taxon>
        <taxon>Rasamsonia</taxon>
    </lineage>
</organism>
<dbReference type="Proteomes" id="UP000053958">
    <property type="component" value="Unassembled WGS sequence"/>
</dbReference>
<feature type="compositionally biased region" description="Low complexity" evidence="1">
    <location>
        <begin position="518"/>
        <end position="545"/>
    </location>
</feature>
<feature type="compositionally biased region" description="Low complexity" evidence="1">
    <location>
        <begin position="157"/>
        <end position="167"/>
    </location>
</feature>
<protein>
    <recommendedName>
        <fullName evidence="4">Sialidase</fullName>
    </recommendedName>
</protein>
<feature type="region of interest" description="Disordered" evidence="1">
    <location>
        <begin position="1"/>
        <end position="61"/>
    </location>
</feature>
<keyword evidence="3" id="KW-1185">Reference proteome</keyword>
<feature type="region of interest" description="Disordered" evidence="1">
    <location>
        <begin position="129"/>
        <end position="168"/>
    </location>
</feature>
<dbReference type="OrthoDB" id="5300765at2759"/>
<gene>
    <name evidence="2" type="ORF">T310_7450</name>
</gene>
<dbReference type="EMBL" id="LASV01000438">
    <property type="protein sequence ID" value="KKA18591.1"/>
    <property type="molecule type" value="Genomic_DNA"/>
</dbReference>
<accession>A0A0F4YL47</accession>